<feature type="compositionally biased region" description="Basic and acidic residues" evidence="1">
    <location>
        <begin position="228"/>
        <end position="242"/>
    </location>
</feature>
<comment type="caution">
    <text evidence="2">The sequence shown here is derived from an EMBL/GenBank/DDBJ whole genome shotgun (WGS) entry which is preliminary data.</text>
</comment>
<gene>
    <name evidence="2" type="ORF">FLONG3_493</name>
</gene>
<sequence>MSCLLTSFTSSIMSLAEIMMLQVTMWLTLWNSPQSRKPCLLLISLFAMTNALTWNSTTQHPSHFDAQPSIVNETDYIKSQYLELCKAHTLLPLIYIALGHKVTVHKEKTLFDVFSLNPMETPFFPVNESIPPSGKYWRDVEQTMENIRLCENHELRESIKPVPRSPLMKEHALHDLNMLHLKDLVLKILGDHEKRALYQMEFISRTEKPEIMFKFCAKLMNDSEESTENDKIKKTDNRRDEL</sequence>
<keyword evidence="3" id="KW-1185">Reference proteome</keyword>
<dbReference type="EMBL" id="PXOG01000011">
    <property type="protein sequence ID" value="RGP81349.1"/>
    <property type="molecule type" value="Genomic_DNA"/>
</dbReference>
<name>A0A395TA87_9HYPO</name>
<evidence type="ECO:0000313" key="3">
    <source>
        <dbReference type="Proteomes" id="UP000266234"/>
    </source>
</evidence>
<organism evidence="2 3">
    <name type="scientific">Fusarium longipes</name>
    <dbReference type="NCBI Taxonomy" id="694270"/>
    <lineage>
        <taxon>Eukaryota</taxon>
        <taxon>Fungi</taxon>
        <taxon>Dikarya</taxon>
        <taxon>Ascomycota</taxon>
        <taxon>Pezizomycotina</taxon>
        <taxon>Sordariomycetes</taxon>
        <taxon>Hypocreomycetidae</taxon>
        <taxon>Hypocreales</taxon>
        <taxon>Nectriaceae</taxon>
        <taxon>Fusarium</taxon>
    </lineage>
</organism>
<accession>A0A395TA87</accession>
<proteinExistence type="predicted"/>
<protein>
    <submittedName>
        <fullName evidence="2">Uncharacterized protein</fullName>
    </submittedName>
</protein>
<evidence type="ECO:0000256" key="1">
    <source>
        <dbReference type="SAM" id="MobiDB-lite"/>
    </source>
</evidence>
<feature type="region of interest" description="Disordered" evidence="1">
    <location>
        <begin position="223"/>
        <end position="242"/>
    </location>
</feature>
<reference evidence="2 3" key="1">
    <citation type="journal article" date="2018" name="PLoS Pathog.">
        <title>Evolution of structural diversity of trichothecenes, a family of toxins produced by plant pathogenic and entomopathogenic fungi.</title>
        <authorList>
            <person name="Proctor R.H."/>
            <person name="McCormick S.P."/>
            <person name="Kim H.S."/>
            <person name="Cardoza R.E."/>
            <person name="Stanley A.M."/>
            <person name="Lindo L."/>
            <person name="Kelly A."/>
            <person name="Brown D.W."/>
            <person name="Lee T."/>
            <person name="Vaughan M.M."/>
            <person name="Alexander N.J."/>
            <person name="Busman M."/>
            <person name="Gutierrez S."/>
        </authorList>
    </citation>
    <scope>NUCLEOTIDE SEQUENCE [LARGE SCALE GENOMIC DNA]</scope>
    <source>
        <strain evidence="2 3">NRRL 20695</strain>
    </source>
</reference>
<dbReference type="Proteomes" id="UP000266234">
    <property type="component" value="Unassembled WGS sequence"/>
</dbReference>
<evidence type="ECO:0000313" key="2">
    <source>
        <dbReference type="EMBL" id="RGP81349.1"/>
    </source>
</evidence>
<dbReference type="AlphaFoldDB" id="A0A395TA87"/>